<feature type="transmembrane region" description="Helical" evidence="1">
    <location>
        <begin position="205"/>
        <end position="225"/>
    </location>
</feature>
<gene>
    <name evidence="3" type="ORF">EHI5A_185240</name>
</gene>
<keyword evidence="1" id="KW-0812">Transmembrane</keyword>
<feature type="chain" id="PRO_5012249199" evidence="2">
    <location>
        <begin position="16"/>
        <end position="226"/>
    </location>
</feature>
<accession>M2QB94</accession>
<evidence type="ECO:0000313" key="4">
    <source>
        <dbReference type="Proteomes" id="UP000011755"/>
    </source>
</evidence>
<organism evidence="3 4">
    <name type="scientific">Entamoeba histolytica KU27</name>
    <dbReference type="NCBI Taxonomy" id="885311"/>
    <lineage>
        <taxon>Eukaryota</taxon>
        <taxon>Amoebozoa</taxon>
        <taxon>Evosea</taxon>
        <taxon>Archamoebae</taxon>
        <taxon>Mastigamoebida</taxon>
        <taxon>Entamoebidae</taxon>
        <taxon>Entamoeba</taxon>
    </lineage>
</organism>
<evidence type="ECO:0000256" key="1">
    <source>
        <dbReference type="SAM" id="Phobius"/>
    </source>
</evidence>
<reference evidence="3 4" key="1">
    <citation type="submission" date="2013-02" db="EMBL/GenBank/DDBJ databases">
        <authorList>
            <person name="Hannick L."/>
            <person name="Zafar N."/>
            <person name="Lorenzi H."/>
            <person name="Ali I.A."/>
            <person name="Petri W.P."/>
            <person name="Caler E."/>
        </authorList>
    </citation>
    <scope>NUCLEOTIDE SEQUENCE [LARGE SCALE GENOMIC DNA]</scope>
    <source>
        <strain evidence="3 4">KU27</strain>
    </source>
</reference>
<evidence type="ECO:0000256" key="2">
    <source>
        <dbReference type="SAM" id="SignalP"/>
    </source>
</evidence>
<keyword evidence="2" id="KW-0732">Signal</keyword>
<name>M2QB94_ENTHI</name>
<keyword evidence="1" id="KW-0472">Membrane</keyword>
<dbReference type="EMBL" id="KB444523">
    <property type="protein sequence ID" value="EMD46514.1"/>
    <property type="molecule type" value="Genomic_DNA"/>
</dbReference>
<dbReference type="VEuPathDB" id="AmoebaDB:EHI5A_185240"/>
<keyword evidence="1" id="KW-1133">Transmembrane helix</keyword>
<proteinExistence type="predicted"/>
<feature type="signal peptide" evidence="2">
    <location>
        <begin position="1"/>
        <end position="15"/>
    </location>
</feature>
<evidence type="ECO:0000313" key="3">
    <source>
        <dbReference type="EMBL" id="EMD46514.1"/>
    </source>
</evidence>
<sequence length="226" mass="24996">MKVLCFALFISVAMSEYFIMTTDSAVYGMPPAFTAIEFGKCNYISSQISSIYRNVSETKISITTYSETSSCEGDNSITTVYDITEESTKERLCTGMSCTLKIGDLPEYVAYTASTIDDGNCLHSDDAVKSYFSTDCLACGTNNEEYCKFDEEDGYLWLGVYPNNKCEKSERSRNQQMYRCGACQVSGTTSVKYFCTKGTTPPESAGHLSTISAMVIALFGIFAFFF</sequence>
<dbReference type="AlphaFoldDB" id="M2QB94"/>
<protein>
    <submittedName>
        <fullName evidence="3">Uncharacterized protein</fullName>
    </submittedName>
</protein>
<dbReference type="Proteomes" id="UP000011755">
    <property type="component" value="Unassembled WGS sequence"/>
</dbReference>